<name>A0A139X5A9_9CYAN</name>
<dbReference type="EMBL" id="ANNX02000031">
    <property type="protein sequence ID" value="KYC39901.1"/>
    <property type="molecule type" value="Genomic_DNA"/>
</dbReference>
<proteinExistence type="predicted"/>
<keyword evidence="2" id="KW-1185">Reference proteome</keyword>
<reference evidence="1 2" key="1">
    <citation type="journal article" date="2013" name="Genome Biol. Evol.">
        <title>Genomes of Stigonematalean cyanobacteria (subsection V) and the evolution of oxygenic photosynthesis from prokaryotes to plastids.</title>
        <authorList>
            <person name="Dagan T."/>
            <person name="Roettger M."/>
            <person name="Stucken K."/>
            <person name="Landan G."/>
            <person name="Koch R."/>
            <person name="Major P."/>
            <person name="Gould S.B."/>
            <person name="Goremykin V.V."/>
            <person name="Rippka R."/>
            <person name="Tandeau de Marsac N."/>
            <person name="Gugger M."/>
            <person name="Lockhart P.J."/>
            <person name="Allen J.F."/>
            <person name="Brune I."/>
            <person name="Maus I."/>
            <person name="Puhler A."/>
            <person name="Martin W.F."/>
        </authorList>
    </citation>
    <scope>NUCLEOTIDE SEQUENCE [LARGE SCALE GENOMIC DNA]</scope>
    <source>
        <strain evidence="1 2">PCC 7110</strain>
    </source>
</reference>
<comment type="caution">
    <text evidence="1">The sequence shown here is derived from an EMBL/GenBank/DDBJ whole genome shotgun (WGS) entry which is preliminary data.</text>
</comment>
<dbReference type="Proteomes" id="UP000076925">
    <property type="component" value="Unassembled WGS sequence"/>
</dbReference>
<accession>A0A139X5A9</accession>
<evidence type="ECO:0000313" key="1">
    <source>
        <dbReference type="EMBL" id="KYC39901.1"/>
    </source>
</evidence>
<organism evidence="1 2">
    <name type="scientific">Scytonema hofmannii PCC 7110</name>
    <dbReference type="NCBI Taxonomy" id="128403"/>
    <lineage>
        <taxon>Bacteria</taxon>
        <taxon>Bacillati</taxon>
        <taxon>Cyanobacteriota</taxon>
        <taxon>Cyanophyceae</taxon>
        <taxon>Nostocales</taxon>
        <taxon>Scytonemataceae</taxon>
        <taxon>Scytonema</taxon>
    </lineage>
</organism>
<gene>
    <name evidence="1" type="ORF">WA1_28440</name>
</gene>
<sequence length="180" mass="18419">MSIFIWSPIISEGVGSWELGVGEGELGLGEGETEGVGSWELGVGEGESGLGSWELGVGEGESGLGEGETEGVGSWELGVGEGVRGRVGEGVRGVVGSWEYEVGSAMPCALTGVESGDISPFAIPHSLFSGTLVASARENMASPTKEGKTTATKALQIPKLVRVQGIAPLLTRVEGNMNKE</sequence>
<dbReference type="AlphaFoldDB" id="A0A139X5A9"/>
<protein>
    <submittedName>
        <fullName evidence="1">Uncharacterized protein</fullName>
    </submittedName>
</protein>
<evidence type="ECO:0000313" key="2">
    <source>
        <dbReference type="Proteomes" id="UP000076925"/>
    </source>
</evidence>